<organism evidence="1">
    <name type="scientific">Trichophyton rubrum CBS 288.86</name>
    <dbReference type="NCBI Taxonomy" id="1215330"/>
    <lineage>
        <taxon>Eukaryota</taxon>
        <taxon>Fungi</taxon>
        <taxon>Dikarya</taxon>
        <taxon>Ascomycota</taxon>
        <taxon>Pezizomycotina</taxon>
        <taxon>Eurotiomycetes</taxon>
        <taxon>Eurotiomycetidae</taxon>
        <taxon>Onygenales</taxon>
        <taxon>Arthrodermataceae</taxon>
        <taxon>Trichophyton</taxon>
    </lineage>
</organism>
<name>A0A022W0G8_TRIRU</name>
<dbReference type="EMBL" id="KK207865">
    <property type="protein sequence ID" value="EZF51528.1"/>
    <property type="molecule type" value="Genomic_DNA"/>
</dbReference>
<proteinExistence type="predicted"/>
<dbReference type="AlphaFoldDB" id="A0A022W0G8"/>
<protein>
    <submittedName>
        <fullName evidence="1">Uncharacterized protein</fullName>
    </submittedName>
</protein>
<gene>
    <name evidence="1" type="ORF">H103_05036</name>
</gene>
<accession>A0A022W0G8</accession>
<evidence type="ECO:0000313" key="1">
    <source>
        <dbReference type="EMBL" id="EZF51528.1"/>
    </source>
</evidence>
<dbReference type="HOGENOM" id="CLU_132728_0_0_1"/>
<dbReference type="Proteomes" id="UP000023758">
    <property type="component" value="Unassembled WGS sequence"/>
</dbReference>
<reference evidence="1" key="1">
    <citation type="submission" date="2014-02" db="EMBL/GenBank/DDBJ databases">
        <title>The Genome Sequence of Trichophyton rubrum (morphotype fischeri) CBS 288.86.</title>
        <authorList>
            <consortium name="The Broad Institute Genomics Platform"/>
            <person name="Cuomo C.A."/>
            <person name="White T.C."/>
            <person name="Graser Y."/>
            <person name="Martinez-Rossi N."/>
            <person name="Heitman J."/>
            <person name="Young S.K."/>
            <person name="Zeng Q."/>
            <person name="Gargeya S."/>
            <person name="Abouelleil A."/>
            <person name="Alvarado L."/>
            <person name="Chapman S.B."/>
            <person name="Gainer-Dewar J."/>
            <person name="Goldberg J."/>
            <person name="Griggs A."/>
            <person name="Gujja S."/>
            <person name="Hansen M."/>
            <person name="Howarth C."/>
            <person name="Imamovic A."/>
            <person name="Larimer J."/>
            <person name="Martinez D."/>
            <person name="Murphy C."/>
            <person name="Pearson M.D."/>
            <person name="Persinoti G."/>
            <person name="Poon T."/>
            <person name="Priest M."/>
            <person name="Roberts A.D."/>
            <person name="Saif S."/>
            <person name="Shea T.D."/>
            <person name="Sykes S.N."/>
            <person name="Wortman J."/>
            <person name="Nusbaum C."/>
            <person name="Birren B."/>
        </authorList>
    </citation>
    <scope>NUCLEOTIDE SEQUENCE [LARGE SCALE GENOMIC DNA]</scope>
    <source>
        <strain evidence="1">CBS 288.86</strain>
    </source>
</reference>
<sequence length="123" mass="15000">MCHCVIVCKCLPRFTLIEPRRGIQKKPCRLQRRTSYLIPDYPPPRLNIGNFDDRPYCEGGPAFSIYSHYRMEYQRVRITQRTRRYDLPRPVSRRYHEPRFRTCNPSRFREVRPDGYNFGDNQW</sequence>